<sequence>MQESNLGKVPIEVPLIDKGAYGPGLMEVDHDVMAIPVDDQFGVMPAATAAAAYGPVAIQQQQQQVEPAWTAAAGAGQRRRWQQLAQC</sequence>
<dbReference type="AlphaFoldDB" id="A0A383WFN7"/>
<proteinExistence type="predicted"/>
<protein>
    <submittedName>
        <fullName evidence="1">Uncharacterized protein</fullName>
    </submittedName>
</protein>
<evidence type="ECO:0000313" key="1">
    <source>
        <dbReference type="EMBL" id="SZX76150.1"/>
    </source>
</evidence>
<keyword evidence="2" id="KW-1185">Reference proteome</keyword>
<dbReference type="Proteomes" id="UP000256970">
    <property type="component" value="Unassembled WGS sequence"/>
</dbReference>
<organism evidence="1 2">
    <name type="scientific">Tetradesmus obliquus</name>
    <name type="common">Green alga</name>
    <name type="synonym">Acutodesmus obliquus</name>
    <dbReference type="NCBI Taxonomy" id="3088"/>
    <lineage>
        <taxon>Eukaryota</taxon>
        <taxon>Viridiplantae</taxon>
        <taxon>Chlorophyta</taxon>
        <taxon>core chlorophytes</taxon>
        <taxon>Chlorophyceae</taxon>
        <taxon>CS clade</taxon>
        <taxon>Sphaeropleales</taxon>
        <taxon>Scenedesmaceae</taxon>
        <taxon>Tetradesmus</taxon>
    </lineage>
</organism>
<accession>A0A383WFN7</accession>
<gene>
    <name evidence="1" type="ORF">BQ4739_LOCUS16512</name>
</gene>
<name>A0A383WFN7_TETOB</name>
<evidence type="ECO:0000313" key="2">
    <source>
        <dbReference type="Proteomes" id="UP000256970"/>
    </source>
</evidence>
<dbReference type="EMBL" id="FNXT01001249">
    <property type="protein sequence ID" value="SZX76150.1"/>
    <property type="molecule type" value="Genomic_DNA"/>
</dbReference>
<reference evidence="1 2" key="1">
    <citation type="submission" date="2016-10" db="EMBL/GenBank/DDBJ databases">
        <authorList>
            <person name="Cai Z."/>
        </authorList>
    </citation>
    <scope>NUCLEOTIDE SEQUENCE [LARGE SCALE GENOMIC DNA]</scope>
</reference>